<dbReference type="AlphaFoldDB" id="A0A2N3XS89"/>
<dbReference type="Proteomes" id="UP000233786">
    <property type="component" value="Unassembled WGS sequence"/>
</dbReference>
<comment type="caution">
    <text evidence="3">The sequence shown here is derived from an EMBL/GenBank/DDBJ whole genome shotgun (WGS) entry which is preliminary data.</text>
</comment>
<keyword evidence="2" id="KW-0812">Transmembrane</keyword>
<keyword evidence="2" id="KW-1133">Transmembrane helix</keyword>
<dbReference type="STRING" id="994479.GCA_000194155_06470"/>
<evidence type="ECO:0000313" key="3">
    <source>
        <dbReference type="EMBL" id="PKW13547.1"/>
    </source>
</evidence>
<feature type="region of interest" description="Disordered" evidence="1">
    <location>
        <begin position="27"/>
        <end position="222"/>
    </location>
</feature>
<organism evidence="3 4">
    <name type="scientific">Saccharopolyspora spinosa</name>
    <dbReference type="NCBI Taxonomy" id="60894"/>
    <lineage>
        <taxon>Bacteria</taxon>
        <taxon>Bacillati</taxon>
        <taxon>Actinomycetota</taxon>
        <taxon>Actinomycetes</taxon>
        <taxon>Pseudonocardiales</taxon>
        <taxon>Pseudonocardiaceae</taxon>
        <taxon>Saccharopolyspora</taxon>
    </lineage>
</organism>
<name>A0A2N3XS89_SACSN</name>
<keyword evidence="4" id="KW-1185">Reference proteome</keyword>
<feature type="compositionally biased region" description="Low complexity" evidence="1">
    <location>
        <begin position="146"/>
        <end position="162"/>
    </location>
</feature>
<accession>A0A2N3XS89</accession>
<protein>
    <recommendedName>
        <fullName evidence="5">Flagellar basal body-associated protein FliL</fullName>
    </recommendedName>
</protein>
<dbReference type="EMBL" id="PJNB01000001">
    <property type="protein sequence ID" value="PKW13547.1"/>
    <property type="molecule type" value="Genomic_DNA"/>
</dbReference>
<proteinExistence type="predicted"/>
<feature type="compositionally biased region" description="Pro residues" evidence="1">
    <location>
        <begin position="276"/>
        <end position="296"/>
    </location>
</feature>
<evidence type="ECO:0000256" key="2">
    <source>
        <dbReference type="SAM" id="Phobius"/>
    </source>
</evidence>
<feature type="compositionally biased region" description="Low complexity" evidence="1">
    <location>
        <begin position="74"/>
        <end position="109"/>
    </location>
</feature>
<feature type="transmembrane region" description="Helical" evidence="2">
    <location>
        <begin position="240"/>
        <end position="262"/>
    </location>
</feature>
<dbReference type="RefSeq" id="WP_010313319.1">
    <property type="nucleotide sequence ID" value="NZ_CP061007.1"/>
</dbReference>
<evidence type="ECO:0000256" key="1">
    <source>
        <dbReference type="SAM" id="MobiDB-lite"/>
    </source>
</evidence>
<feature type="compositionally biased region" description="Polar residues" evidence="1">
    <location>
        <begin position="163"/>
        <end position="173"/>
    </location>
</feature>
<evidence type="ECO:0008006" key="5">
    <source>
        <dbReference type="Google" id="ProtNLM"/>
    </source>
</evidence>
<dbReference type="OrthoDB" id="3692386at2"/>
<feature type="compositionally biased region" description="Low complexity" evidence="1">
    <location>
        <begin position="174"/>
        <end position="196"/>
    </location>
</feature>
<evidence type="ECO:0000313" key="4">
    <source>
        <dbReference type="Proteomes" id="UP000233786"/>
    </source>
</evidence>
<keyword evidence="2" id="KW-0472">Membrane</keyword>
<sequence>MTWQDELQNLDAELAAGRISAEEYRQRRDAVLGRAQNGQNGPSSGGFPQQQPQASTPSGEFPQQQPQAGPPAGGFPQQQPQVGPSSGGFPQQQPQTGPQSGGFPQQQAPHQPNPFPPAFSWGDAASQVTPQQQPPQQGRAAEDATQVVLNPLLQQQPQAQPPSDSESTQVVNLGQQPQWAQVQQPPQPQWGPQEGWSAVESTGTPWGDDLPGTPDHGDASWMRQGPEVFESASKSGKGKLIAGLSIGGVLLVGVIVAGILYFTSSSGNTPTEPTAAPTPPPVQTKELPAPPPPKANPPASSQETLVTVSGPAHPWSGALDLPSLQGAKGGLLQPKTVLNSAIQGGLVDGWFNGTEGTTARTTLLALQMPNSDAAKGVVDKYLAAQQGLSEMDKLSYQGVKVVNTGGTFRTAYVAHNWAIIIDVSGSSEHKAAAQEAFKSVLDQQVNHLPPTVRD</sequence>
<reference evidence="3" key="1">
    <citation type="submission" date="2017-12" db="EMBL/GenBank/DDBJ databases">
        <title>Sequencing the genomes of 1000 Actinobacteria strains.</title>
        <authorList>
            <person name="Klenk H.-P."/>
        </authorList>
    </citation>
    <scope>NUCLEOTIDE SEQUENCE [LARGE SCALE GENOMIC DNA]</scope>
    <source>
        <strain evidence="3">DSM 44228</strain>
    </source>
</reference>
<gene>
    <name evidence="3" type="ORF">A8926_1083</name>
</gene>
<feature type="region of interest" description="Disordered" evidence="1">
    <location>
        <begin position="266"/>
        <end position="311"/>
    </location>
</feature>
<feature type="compositionally biased region" description="Low complexity" evidence="1">
    <location>
        <begin position="36"/>
        <end position="53"/>
    </location>
</feature>